<dbReference type="InterPro" id="IPR008868">
    <property type="entry name" value="TniB"/>
</dbReference>
<organism evidence="1 2">
    <name type="scientific">Ruegeria marisrubri</name>
    <dbReference type="NCBI Taxonomy" id="1685379"/>
    <lineage>
        <taxon>Bacteria</taxon>
        <taxon>Pseudomonadati</taxon>
        <taxon>Pseudomonadota</taxon>
        <taxon>Alphaproteobacteria</taxon>
        <taxon>Rhodobacterales</taxon>
        <taxon>Roseobacteraceae</taxon>
        <taxon>Ruegeria</taxon>
    </lineage>
</organism>
<protein>
    <recommendedName>
        <fullName evidence="3">Transposase</fullName>
    </recommendedName>
</protein>
<dbReference type="OrthoDB" id="6058098at2"/>
<proteinExistence type="predicted"/>
<dbReference type="InterPro" id="IPR027417">
    <property type="entry name" value="P-loop_NTPase"/>
</dbReference>
<gene>
    <name evidence="1" type="ORF">AVO45_07805</name>
</gene>
<comment type="caution">
    <text evidence="1">The sequence shown here is derived from an EMBL/GenBank/DDBJ whole genome shotgun (WGS) entry which is preliminary data.</text>
</comment>
<keyword evidence="2" id="KW-1185">Reference proteome</keyword>
<dbReference type="Gene3D" id="3.40.50.300">
    <property type="entry name" value="P-loop containing nucleotide triphosphate hydrolases"/>
    <property type="match status" value="1"/>
</dbReference>
<evidence type="ECO:0008006" key="3">
    <source>
        <dbReference type="Google" id="ProtNLM"/>
    </source>
</evidence>
<dbReference type="Proteomes" id="UP000053791">
    <property type="component" value="Unassembled WGS sequence"/>
</dbReference>
<dbReference type="SUPFAM" id="SSF52540">
    <property type="entry name" value="P-loop containing nucleoside triphosphate hydrolases"/>
    <property type="match status" value="1"/>
</dbReference>
<name>A0A0X3TS45_9RHOB</name>
<reference evidence="1 2" key="1">
    <citation type="submission" date="2015-12" db="EMBL/GenBank/DDBJ databases">
        <authorList>
            <person name="Shamseldin A."/>
            <person name="Moawad H."/>
            <person name="Abd El-Rahim W.M."/>
            <person name="Sadowsky M.J."/>
        </authorList>
    </citation>
    <scope>NUCLEOTIDE SEQUENCE [LARGE SCALE GENOMIC DNA]</scope>
    <source>
        <strain evidence="1 2">ZGT118</strain>
    </source>
</reference>
<dbReference type="STRING" id="1685379.AVO45_07805"/>
<dbReference type="AlphaFoldDB" id="A0A0X3TS45"/>
<evidence type="ECO:0000313" key="2">
    <source>
        <dbReference type="Proteomes" id="UP000053791"/>
    </source>
</evidence>
<dbReference type="EMBL" id="LQBQ01000023">
    <property type="protein sequence ID" value="KUJ77871.1"/>
    <property type="molecule type" value="Genomic_DNA"/>
</dbReference>
<sequence>MTNTLAETIAKDLRKTVLHDKYIKAKNEVLALAGLNDEHSGLIIPLLGPTRCGKTELLQDLKTTLETRQQSSRLFAESDFVLGRVPPIPNGKSLNGAILAALGFRVRQKEPTSSVRDRVISTIQSDGIRFVALDECNHLVERGSDLSLRTAADQFKALVDATGITLILSGLPRFQKIIDANEQLRDRATRTVNFLPYNWSIEEDRNEFFRAFLTVLDVFAVHGVRIELDDEDCARRTYGVTSGRVGMMLRLFSSIARNLREPVLDLAAVSEVSQSLLQTSRQPEIYFGEQPPTDATLVRSYTSLLTEAGVKFTPANLLEFSAAVEHA</sequence>
<evidence type="ECO:0000313" key="1">
    <source>
        <dbReference type="EMBL" id="KUJ77871.1"/>
    </source>
</evidence>
<dbReference type="Pfam" id="PF05621">
    <property type="entry name" value="TniB"/>
    <property type="match status" value="1"/>
</dbReference>
<accession>A0A0X3TS45</accession>
<dbReference type="RefSeq" id="WP_068346830.1">
    <property type="nucleotide sequence ID" value="NZ_LQBQ01000023.1"/>
</dbReference>